<keyword evidence="2" id="KW-1185">Reference proteome</keyword>
<proteinExistence type="predicted"/>
<evidence type="ECO:0000313" key="1">
    <source>
        <dbReference type="EMBL" id="OAT83716.1"/>
    </source>
</evidence>
<accession>A0A1B7LG33</accession>
<dbReference type="RefSeq" id="WP_066667404.1">
    <property type="nucleotide sequence ID" value="NZ_LYVF01000099.1"/>
</dbReference>
<evidence type="ECO:0000313" key="2">
    <source>
        <dbReference type="Proteomes" id="UP000078532"/>
    </source>
</evidence>
<dbReference type="Proteomes" id="UP000078532">
    <property type="component" value="Unassembled WGS sequence"/>
</dbReference>
<gene>
    <name evidence="1" type="ORF">A6M21_07720</name>
</gene>
<dbReference type="STRING" id="1838280.A6M21_07720"/>
<dbReference type="EMBL" id="LYVF01000099">
    <property type="protein sequence ID" value="OAT83716.1"/>
    <property type="molecule type" value="Genomic_DNA"/>
</dbReference>
<sequence length="113" mass="12697">MANLREPFSSLPDEVRDALINYYGSPEKVMEYFSARFGTYAAEIMDSVGKRNNRLGPTDPIIGVNITTGKIHFDHIEEFYAFPWDDGHPRPGGHMEALKSLNEAGPIELEKVV</sequence>
<reference evidence="1 2" key="1">
    <citation type="submission" date="2016-04" db="EMBL/GenBank/DDBJ databases">
        <authorList>
            <person name="Evans L.H."/>
            <person name="Alamgir A."/>
            <person name="Owens N."/>
            <person name="Weber N.D."/>
            <person name="Virtaneva K."/>
            <person name="Barbian K."/>
            <person name="Babar A."/>
            <person name="Rosenke K."/>
        </authorList>
    </citation>
    <scope>NUCLEOTIDE SEQUENCE [LARGE SCALE GENOMIC DNA]</scope>
    <source>
        <strain evidence="1 2">LMa1</strain>
    </source>
</reference>
<dbReference type="OrthoDB" id="9854252at2"/>
<comment type="caution">
    <text evidence="1">The sequence shown here is derived from an EMBL/GenBank/DDBJ whole genome shotgun (WGS) entry which is preliminary data.</text>
</comment>
<name>A0A1B7LG33_9FIRM</name>
<dbReference type="AlphaFoldDB" id="A0A1B7LG33"/>
<organism evidence="1 2">
    <name type="scientific">Desulfotomaculum copahuensis</name>
    <dbReference type="NCBI Taxonomy" id="1838280"/>
    <lineage>
        <taxon>Bacteria</taxon>
        <taxon>Bacillati</taxon>
        <taxon>Bacillota</taxon>
        <taxon>Clostridia</taxon>
        <taxon>Eubacteriales</taxon>
        <taxon>Desulfotomaculaceae</taxon>
        <taxon>Desulfotomaculum</taxon>
    </lineage>
</organism>
<protein>
    <submittedName>
        <fullName evidence="1">Uncharacterized protein</fullName>
    </submittedName>
</protein>